<dbReference type="Pfam" id="PF19158">
    <property type="entry name" value="DUF5840"/>
    <property type="match status" value="1"/>
</dbReference>
<protein>
    <submittedName>
        <fullName evidence="2">AcyE</fullName>
    </submittedName>
</protein>
<name>A0A3G6VAX2_9NOST</name>
<organism evidence="2">
    <name type="scientific">Anabaena sp. UHCC-0232</name>
    <dbReference type="NCBI Taxonomy" id="2491342"/>
    <lineage>
        <taxon>Bacteria</taxon>
        <taxon>Bacillati</taxon>
        <taxon>Cyanobacteriota</taxon>
        <taxon>Cyanophyceae</taxon>
        <taxon>Nostocales</taxon>
        <taxon>Nostocaceae</taxon>
        <taxon>Anabaena</taxon>
    </lineage>
</organism>
<accession>A0A3G6VAX2</accession>
<feature type="region of interest" description="Disordered" evidence="1">
    <location>
        <begin position="1"/>
        <end position="47"/>
    </location>
</feature>
<proteinExistence type="predicted"/>
<evidence type="ECO:0000256" key="1">
    <source>
        <dbReference type="SAM" id="MobiDB-lite"/>
    </source>
</evidence>
<sequence length="47" mass="5219">MTKKNIRPQQVAPVQRETISNAKDQSGQVTPHHQPWHAAPFAGDDAE</sequence>
<feature type="compositionally biased region" description="Polar residues" evidence="1">
    <location>
        <begin position="17"/>
        <end position="31"/>
    </location>
</feature>
<dbReference type="NCBIfam" id="TIGR04446">
    <property type="entry name" value="pren_cyc_PirE"/>
    <property type="match status" value="1"/>
</dbReference>
<evidence type="ECO:0000313" key="2">
    <source>
        <dbReference type="EMBL" id="AZB51086.1"/>
    </source>
</evidence>
<dbReference type="AlphaFoldDB" id="A0A3G6VAX2"/>
<gene>
    <name evidence="2" type="primary">acyE</name>
</gene>
<dbReference type="InterPro" id="IPR031036">
    <property type="entry name" value="Pren_cyc_PirE"/>
</dbReference>
<dbReference type="EMBL" id="MH559352">
    <property type="protein sequence ID" value="AZB51086.1"/>
    <property type="molecule type" value="Genomic_DNA"/>
</dbReference>
<reference evidence="2" key="1">
    <citation type="journal article" date="2018" name="Biochemistry">
        <title>N-Prenylation of Tryptophan by an Aromatic Prenyltransferase from the Cyanobactin Biosynthetic Pathway.</title>
        <authorList>
            <person name="Dalponte L."/>
            <person name="Parajuli A."/>
            <person name="Younger E."/>
            <person name="Mattila A."/>
            <person name="Jokela J."/>
            <person name="Wahlsten M."/>
            <person name="Leikoski N."/>
            <person name="Jarmusch S.A."/>
            <person name="Sivonen K."/>
            <person name="Houssen W.E."/>
            <person name="Fewer D.P."/>
        </authorList>
    </citation>
    <scope>NUCLEOTIDE SEQUENCE</scope>
    <source>
        <strain evidence="2">UHCC-0232</strain>
    </source>
</reference>